<proteinExistence type="inferred from homology"/>
<dbReference type="HAMAP" id="MF_02071">
    <property type="entry name" value="RlpA"/>
    <property type="match status" value="1"/>
</dbReference>
<evidence type="ECO:0000256" key="1">
    <source>
        <dbReference type="ARBA" id="ARBA00023239"/>
    </source>
</evidence>
<accession>A0ABV5ZKL2</accession>
<dbReference type="PANTHER" id="PTHR34183">
    <property type="entry name" value="ENDOLYTIC PEPTIDOGLYCAN TRANSGLYCOSYLASE RLPA"/>
    <property type="match status" value="1"/>
</dbReference>
<feature type="domain" description="RlpA-like protein double-psi beta-barrel" evidence="6">
    <location>
        <begin position="26"/>
        <end position="113"/>
    </location>
</feature>
<evidence type="ECO:0000259" key="6">
    <source>
        <dbReference type="Pfam" id="PF03330"/>
    </source>
</evidence>
<comment type="caution">
    <text evidence="7">The sequence shown here is derived from an EMBL/GenBank/DDBJ whole genome shotgun (WGS) entry which is preliminary data.</text>
</comment>
<reference evidence="7 8" key="1">
    <citation type="submission" date="2024-09" db="EMBL/GenBank/DDBJ databases">
        <authorList>
            <person name="Sun Q."/>
            <person name="Mori K."/>
        </authorList>
    </citation>
    <scope>NUCLEOTIDE SEQUENCE [LARGE SCALE GENOMIC DNA]</scope>
    <source>
        <strain evidence="7 8">ATCC 51272</strain>
    </source>
</reference>
<dbReference type="Gene3D" id="2.40.40.10">
    <property type="entry name" value="RlpA-like domain"/>
    <property type="match status" value="1"/>
</dbReference>
<dbReference type="InterPro" id="IPR034718">
    <property type="entry name" value="RlpA"/>
</dbReference>
<evidence type="ECO:0000256" key="3">
    <source>
        <dbReference type="HAMAP-Rule" id="MF_02071"/>
    </source>
</evidence>
<evidence type="ECO:0000256" key="2">
    <source>
        <dbReference type="ARBA" id="ARBA00023316"/>
    </source>
</evidence>
<comment type="similarity">
    <text evidence="3 4">Belongs to the RlpA family.</text>
</comment>
<feature type="region of interest" description="Disordered" evidence="5">
    <location>
        <begin position="168"/>
        <end position="307"/>
    </location>
</feature>
<feature type="compositionally biased region" description="Basic and acidic residues" evidence="5">
    <location>
        <begin position="199"/>
        <end position="225"/>
    </location>
</feature>
<organism evidence="7 8">
    <name type="scientific">Hallella seregens ATCC 51272</name>
    <dbReference type="NCBI Taxonomy" id="1336250"/>
    <lineage>
        <taxon>Bacteria</taxon>
        <taxon>Pseudomonadati</taxon>
        <taxon>Bacteroidota</taxon>
        <taxon>Bacteroidia</taxon>
        <taxon>Bacteroidales</taxon>
        <taxon>Prevotellaceae</taxon>
        <taxon>Hallella</taxon>
    </lineage>
</organism>
<evidence type="ECO:0000313" key="8">
    <source>
        <dbReference type="Proteomes" id="UP001589688"/>
    </source>
</evidence>
<dbReference type="Proteomes" id="UP001589688">
    <property type="component" value="Unassembled WGS sequence"/>
</dbReference>
<dbReference type="EMBL" id="JBHLZF010000002">
    <property type="protein sequence ID" value="MFB9897932.1"/>
    <property type="molecule type" value="Genomic_DNA"/>
</dbReference>
<comment type="function">
    <text evidence="3">Lytic transglycosylase with a strong preference for naked glycan strands that lack stem peptides.</text>
</comment>
<dbReference type="InterPro" id="IPR036908">
    <property type="entry name" value="RlpA-like_sf"/>
</dbReference>
<dbReference type="InterPro" id="IPR012997">
    <property type="entry name" value="RplA"/>
</dbReference>
<dbReference type="Pfam" id="PF03330">
    <property type="entry name" value="DPBB_1"/>
    <property type="match status" value="1"/>
</dbReference>
<gene>
    <name evidence="3" type="primary">rlpA</name>
    <name evidence="7" type="ORF">ACFFK8_09010</name>
</gene>
<name>A0ABV5ZKL2_9BACT</name>
<keyword evidence="2 3" id="KW-0961">Cell wall biogenesis/degradation</keyword>
<dbReference type="NCBIfam" id="TIGR00413">
    <property type="entry name" value="rlpA"/>
    <property type="match status" value="1"/>
</dbReference>
<keyword evidence="1 3" id="KW-0456">Lyase</keyword>
<protein>
    <recommendedName>
        <fullName evidence="3">Probable endolytic peptidoglycan transglycosylase RlpA</fullName>
        <ecNumber evidence="3">4.2.2.-</ecNumber>
    </recommendedName>
</protein>
<evidence type="ECO:0000313" key="7">
    <source>
        <dbReference type="EMBL" id="MFB9897932.1"/>
    </source>
</evidence>
<feature type="compositionally biased region" description="Basic and acidic residues" evidence="5">
    <location>
        <begin position="235"/>
        <end position="290"/>
    </location>
</feature>
<dbReference type="PANTHER" id="PTHR34183:SF1">
    <property type="entry name" value="ENDOLYTIC PEPTIDOGLYCAN TRANSGLYCOSYLASE RLPA"/>
    <property type="match status" value="1"/>
</dbReference>
<dbReference type="InterPro" id="IPR009009">
    <property type="entry name" value="RlpA-like_DPBB"/>
</dbReference>
<dbReference type="SUPFAM" id="SSF50685">
    <property type="entry name" value="Barwin-like endoglucanases"/>
    <property type="match status" value="1"/>
</dbReference>
<dbReference type="RefSeq" id="WP_027951436.1">
    <property type="nucleotide sequence ID" value="NZ_JADU01000001.1"/>
</dbReference>
<dbReference type="EC" id="4.2.2.-" evidence="3"/>
<evidence type="ECO:0000256" key="5">
    <source>
        <dbReference type="SAM" id="MobiDB-lite"/>
    </source>
</evidence>
<sequence length="307" mass="34207">MNYRRQLIITLIWTSGFTSMTAQTYRGKASYYSKRATGARAASGERLHHDSLTCAHRTYPFGTTLRVKNLSNGKEILVRVTDRGPYGRGRIIDLSYGAARELGMLAQGVAMVEVERVDGVKPPYRISERETGLPDFEFDVTKAGYSFIDEWTRERSVNKEVVQDASRSIANTKKTEESAQRPKPAGKHAETVPKTAEAGLKKPENMPKKPEMPLKKTENPVKKTADPMGKMPETPGKKAVEPAGKKSEPAAKKPEPTAKKPETTGKKPENPGKKPEPQPKKAEPQKKTEDPSVWGNVFDKVKNWFEK</sequence>
<dbReference type="CDD" id="cd22268">
    <property type="entry name" value="DPBB_RlpA-like"/>
    <property type="match status" value="1"/>
</dbReference>
<evidence type="ECO:0000256" key="4">
    <source>
        <dbReference type="RuleBase" id="RU003495"/>
    </source>
</evidence>
<keyword evidence="8" id="KW-1185">Reference proteome</keyword>